<accession>A0ABP0UK13</accession>
<evidence type="ECO:0000313" key="1">
    <source>
        <dbReference type="EMBL" id="CAK9223141.1"/>
    </source>
</evidence>
<organism evidence="1 2">
    <name type="scientific">Sphagnum troendelagicum</name>
    <dbReference type="NCBI Taxonomy" id="128251"/>
    <lineage>
        <taxon>Eukaryota</taxon>
        <taxon>Viridiplantae</taxon>
        <taxon>Streptophyta</taxon>
        <taxon>Embryophyta</taxon>
        <taxon>Bryophyta</taxon>
        <taxon>Sphagnophytina</taxon>
        <taxon>Sphagnopsida</taxon>
        <taxon>Sphagnales</taxon>
        <taxon>Sphagnaceae</taxon>
        <taxon>Sphagnum</taxon>
    </lineage>
</organism>
<protein>
    <submittedName>
        <fullName evidence="1">Uncharacterized protein</fullName>
    </submittedName>
</protein>
<evidence type="ECO:0000313" key="2">
    <source>
        <dbReference type="Proteomes" id="UP001497512"/>
    </source>
</evidence>
<dbReference type="Proteomes" id="UP001497512">
    <property type="component" value="Chromosome 4"/>
</dbReference>
<proteinExistence type="predicted"/>
<gene>
    <name evidence="1" type="ORF">CSSPTR1EN2_LOCUS16683</name>
</gene>
<name>A0ABP0UK13_9BRYO</name>
<dbReference type="EMBL" id="OZ019896">
    <property type="protein sequence ID" value="CAK9223141.1"/>
    <property type="molecule type" value="Genomic_DNA"/>
</dbReference>
<keyword evidence="2" id="KW-1185">Reference proteome</keyword>
<sequence length="277" mass="31215">MQVVRLLRSRLHAPPVASFRGSHIAFVRSQYAAVGNNSLLAKVGPSPSFSGQLTTTLFHQNSHLRTLKLLQPAIWQFGVKYHTGSILGLTLATSYLSRWHGLSDTVQCEQNQQARVTACSVKEGKFDEGQEPLVEWLQRLWVPALVLLTVATGYQYPFSLFVTLVFLMWSTKPTPLSIYVWVEKRRLKQAYEKRNLDSLKDKSGESSGIKDYLSSVCTNPTLSSLLAWQLNPTATVMHVEVRDYMLFCMASVTSLTENSTMVGCLGDWLKHSHWYTV</sequence>
<reference evidence="1" key="1">
    <citation type="submission" date="2024-02" db="EMBL/GenBank/DDBJ databases">
        <authorList>
            <consortium name="ELIXIR-Norway"/>
            <consortium name="Elixir Norway"/>
        </authorList>
    </citation>
    <scope>NUCLEOTIDE SEQUENCE</scope>
</reference>